<dbReference type="Pfam" id="PF13561">
    <property type="entry name" value="adh_short_C2"/>
    <property type="match status" value="1"/>
</dbReference>
<comment type="caution">
    <text evidence="6">The sequence shown here is derived from an EMBL/GenBank/DDBJ whole genome shotgun (WGS) entry which is preliminary data.</text>
</comment>
<dbReference type="Pfam" id="PF00106">
    <property type="entry name" value="adh_short"/>
    <property type="match status" value="1"/>
</dbReference>
<dbReference type="PANTHER" id="PTHR43490">
    <property type="entry name" value="(+)-NEOMENTHOL DEHYDROGENASE"/>
    <property type="match status" value="1"/>
</dbReference>
<evidence type="ECO:0000256" key="3">
    <source>
        <dbReference type="ARBA" id="ARBA00023002"/>
    </source>
</evidence>
<dbReference type="PRINTS" id="PR00081">
    <property type="entry name" value="GDHRDH"/>
</dbReference>
<dbReference type="PANTHER" id="PTHR43490:SF98">
    <property type="entry name" value="OS02G0640600 PROTEIN"/>
    <property type="match status" value="1"/>
</dbReference>
<dbReference type="SUPFAM" id="SSF51735">
    <property type="entry name" value="NAD(P)-binding Rossmann-fold domains"/>
    <property type="match status" value="1"/>
</dbReference>
<dbReference type="InterPro" id="IPR036291">
    <property type="entry name" value="NAD(P)-bd_dom_sf"/>
</dbReference>
<evidence type="ECO:0000256" key="2">
    <source>
        <dbReference type="ARBA" id="ARBA00022857"/>
    </source>
</evidence>
<comment type="similarity">
    <text evidence="1 4">Belongs to the short-chain dehydrogenases/reductases (SDR) family.</text>
</comment>
<dbReference type="CDD" id="cd05324">
    <property type="entry name" value="carb_red_PTCR-like_SDR_c"/>
    <property type="match status" value="1"/>
</dbReference>
<evidence type="ECO:0000256" key="5">
    <source>
        <dbReference type="RuleBase" id="RU369024"/>
    </source>
</evidence>
<organism evidence="6 7">
    <name type="scientific">Pyrus ussuriensis x Pyrus communis</name>
    <dbReference type="NCBI Taxonomy" id="2448454"/>
    <lineage>
        <taxon>Eukaryota</taxon>
        <taxon>Viridiplantae</taxon>
        <taxon>Streptophyta</taxon>
        <taxon>Embryophyta</taxon>
        <taxon>Tracheophyta</taxon>
        <taxon>Spermatophyta</taxon>
        <taxon>Magnoliopsida</taxon>
        <taxon>eudicotyledons</taxon>
        <taxon>Gunneridae</taxon>
        <taxon>Pentapetalae</taxon>
        <taxon>rosids</taxon>
        <taxon>fabids</taxon>
        <taxon>Rosales</taxon>
        <taxon>Rosaceae</taxon>
        <taxon>Amygdaloideae</taxon>
        <taxon>Maleae</taxon>
        <taxon>Pyrus</taxon>
    </lineage>
</organism>
<dbReference type="OrthoDB" id="1933717at2759"/>
<name>A0A5N5F4H3_9ROSA</name>
<dbReference type="EMBL" id="SMOL01000768">
    <property type="protein sequence ID" value="KAB2597653.1"/>
    <property type="molecule type" value="Genomic_DNA"/>
</dbReference>
<evidence type="ECO:0000313" key="7">
    <source>
        <dbReference type="Proteomes" id="UP000327157"/>
    </source>
</evidence>
<dbReference type="InterPro" id="IPR002347">
    <property type="entry name" value="SDR_fam"/>
</dbReference>
<dbReference type="InterPro" id="IPR020904">
    <property type="entry name" value="Sc_DH/Rdtase_CS"/>
</dbReference>
<proteinExistence type="inferred from homology"/>
<dbReference type="FunFam" id="3.40.50.720:FF:000312">
    <property type="entry name" value="(+)-neomenthol dehydrogenase"/>
    <property type="match status" value="1"/>
</dbReference>
<evidence type="ECO:0000256" key="1">
    <source>
        <dbReference type="ARBA" id="ARBA00006484"/>
    </source>
</evidence>
<reference evidence="7" key="2">
    <citation type="submission" date="2019-10" db="EMBL/GenBank/DDBJ databases">
        <title>A de novo genome assembly of a pear dwarfing rootstock.</title>
        <authorList>
            <person name="Wang F."/>
            <person name="Wang J."/>
            <person name="Li S."/>
            <person name="Zhang Y."/>
            <person name="Fang M."/>
            <person name="Ma L."/>
            <person name="Zhao Y."/>
            <person name="Jiang S."/>
        </authorList>
    </citation>
    <scope>NUCLEOTIDE SEQUENCE [LARGE SCALE GENOMIC DNA]</scope>
</reference>
<dbReference type="GO" id="GO:0016020">
    <property type="term" value="C:membrane"/>
    <property type="evidence" value="ECO:0007669"/>
    <property type="project" value="TreeGrafter"/>
</dbReference>
<gene>
    <name evidence="6" type="ORF">D8674_000573</name>
</gene>
<dbReference type="GO" id="GO:0016616">
    <property type="term" value="F:oxidoreductase activity, acting on the CH-OH group of donors, NAD or NADP as acceptor"/>
    <property type="evidence" value="ECO:0007669"/>
    <property type="project" value="InterPro"/>
</dbReference>
<protein>
    <recommendedName>
        <fullName evidence="5">Short-chain dehydrogenase/reductase</fullName>
        <ecNumber evidence="5">1.1.1.-</ecNumber>
    </recommendedName>
</protein>
<dbReference type="Gene3D" id="3.40.50.720">
    <property type="entry name" value="NAD(P)-binding Rossmann-like Domain"/>
    <property type="match status" value="1"/>
</dbReference>
<dbReference type="Proteomes" id="UP000327157">
    <property type="component" value="Chromosome 1"/>
</dbReference>
<reference evidence="6 7" key="3">
    <citation type="submission" date="2019-11" db="EMBL/GenBank/DDBJ databases">
        <title>A de novo genome assembly of a pear dwarfing rootstock.</title>
        <authorList>
            <person name="Wang F."/>
            <person name="Wang J."/>
            <person name="Li S."/>
            <person name="Zhang Y."/>
            <person name="Fang M."/>
            <person name="Ma L."/>
            <person name="Zhao Y."/>
            <person name="Jiang S."/>
        </authorList>
    </citation>
    <scope>NUCLEOTIDE SEQUENCE [LARGE SCALE GENOMIC DNA]</scope>
    <source>
        <strain evidence="6">S2</strain>
        <tissue evidence="6">Leaf</tissue>
    </source>
</reference>
<accession>A0A5N5F4H3</accession>
<reference evidence="6 7" key="1">
    <citation type="submission" date="2019-09" db="EMBL/GenBank/DDBJ databases">
        <authorList>
            <person name="Ou C."/>
        </authorList>
    </citation>
    <scope>NUCLEOTIDE SEQUENCE [LARGE SCALE GENOMIC DNA]</scope>
    <source>
        <strain evidence="6">S2</strain>
        <tissue evidence="6">Leaf</tissue>
    </source>
</reference>
<keyword evidence="7" id="KW-1185">Reference proteome</keyword>
<evidence type="ECO:0000256" key="4">
    <source>
        <dbReference type="RuleBase" id="RU000363"/>
    </source>
</evidence>
<dbReference type="PROSITE" id="PS00061">
    <property type="entry name" value="ADH_SHORT"/>
    <property type="match status" value="1"/>
</dbReference>
<sequence length="297" mass="32148">MAEATKRYAIVTGANKGVGFGTVKQLASNGIMVVLTARDEKRGLEAVEKLKELGVSDQVVFHQLDVTDSASIVSLADFVKTQFGKLDILVNNAGMNGSIVNPESFRSAVIGKKPDEINWSEILITPSYELAEECLKTNYYGPKSVTAALLPFLQLSDSPRIVNVSSAAANLMNFPNGWAKEVLSDANSLTEERIDAVLSEFLEDHKQGLLGTKSWPPTSPAYAVSKAALNAYTRILANKYPNIYINCVSPGFVKTDMTFNAGFLTIDEGAENVAWLALLPSGGPTGLYFIKKEITPY</sequence>
<keyword evidence="2 5" id="KW-0521">NADP</keyword>
<dbReference type="PRINTS" id="PR00080">
    <property type="entry name" value="SDRFAMILY"/>
</dbReference>
<dbReference type="AlphaFoldDB" id="A0A5N5F4H3"/>
<keyword evidence="3 5" id="KW-0560">Oxidoreductase</keyword>
<dbReference type="EC" id="1.1.1.-" evidence="5"/>
<dbReference type="InterPro" id="IPR045313">
    <property type="entry name" value="CBR1-like"/>
</dbReference>
<evidence type="ECO:0000313" key="6">
    <source>
        <dbReference type="EMBL" id="KAB2597653.1"/>
    </source>
</evidence>